<comment type="caution">
    <text evidence="3">The sequence shown here is derived from an EMBL/GenBank/DDBJ whole genome shotgun (WGS) entry which is preliminary data.</text>
</comment>
<proteinExistence type="predicted"/>
<dbReference type="Proteomes" id="UP000054717">
    <property type="component" value="Unassembled WGS sequence"/>
</dbReference>
<dbReference type="InterPro" id="IPR016161">
    <property type="entry name" value="Ald_DH/histidinol_DH"/>
</dbReference>
<feature type="domain" description="Aldehyde dehydrogenase" evidence="2">
    <location>
        <begin position="29"/>
        <end position="453"/>
    </location>
</feature>
<dbReference type="AlphaFoldDB" id="A0A158JAH7"/>
<dbReference type="InterPro" id="IPR015590">
    <property type="entry name" value="Aldehyde_DH_dom"/>
</dbReference>
<dbReference type="Pfam" id="PF00171">
    <property type="entry name" value="Aldedh"/>
    <property type="match status" value="1"/>
</dbReference>
<organism evidence="3 4">
    <name type="scientific">Caballeronia telluris</name>
    <dbReference type="NCBI Taxonomy" id="326475"/>
    <lineage>
        <taxon>Bacteria</taxon>
        <taxon>Pseudomonadati</taxon>
        <taxon>Pseudomonadota</taxon>
        <taxon>Betaproteobacteria</taxon>
        <taxon>Burkholderiales</taxon>
        <taxon>Burkholderiaceae</taxon>
        <taxon>Caballeronia</taxon>
    </lineage>
</organism>
<accession>A0A158JAH7</accession>
<dbReference type="STRING" id="326475.AWB66_04049"/>
<name>A0A158JAH7_9BURK</name>
<evidence type="ECO:0000259" key="2">
    <source>
        <dbReference type="Pfam" id="PF00171"/>
    </source>
</evidence>
<evidence type="ECO:0000256" key="1">
    <source>
        <dbReference type="ARBA" id="ARBA00023002"/>
    </source>
</evidence>
<dbReference type="InterPro" id="IPR016163">
    <property type="entry name" value="Ald_DH_C"/>
</dbReference>
<dbReference type="Gene3D" id="3.40.605.10">
    <property type="entry name" value="Aldehyde Dehydrogenase, Chain A, domain 1"/>
    <property type="match status" value="1"/>
</dbReference>
<keyword evidence="1" id="KW-0560">Oxidoreductase</keyword>
<dbReference type="SUPFAM" id="SSF53720">
    <property type="entry name" value="ALDH-like"/>
    <property type="match status" value="1"/>
</dbReference>
<dbReference type="RefSeq" id="WP_087631957.1">
    <property type="nucleotide sequence ID" value="NZ_FCNZ02000015.1"/>
</dbReference>
<sequence length="469" mass="49924">MKRESHLPELFKHYLNGGWETGATVGLSLNPSDLDEPVGEYARADARQTDAAIDAASAAFPEWSRSSGMRRAEALDAIGGELLARRAELGRLLAREEGKTLPEAIAEVTRAGHFFRFYAGEALRIGGAHRSWARPNVDIDITREPLGVIGVVTPWSFPLAIPASKIAPALAFGNCVVFKPAERVPACAWALADIVSRSGLPAGVFNLVLGSGRQAGARIVANPLVQGVSFAGSAATATAVREAAAARETRVQFDIGGKNPLVVLNDADLDTAVDAAIDGAYFSAGQRATASSRLIVEAGIHDRFVDAMLARLATLDVDHALKKGVDIGPLADEAQLRKSLDTIATGRKEGAQLLHGGVPLERATRGFFMQPALLAGTPEMRIAREEIFGPVAVVIRADDAAHALHLANETPRALCAGICTRSLQRATHFRRYSQSALVTVNLPTTGVDHHVPFDNTDFYTTTKTAYMAS</sequence>
<evidence type="ECO:0000313" key="3">
    <source>
        <dbReference type="EMBL" id="SAL65846.1"/>
    </source>
</evidence>
<dbReference type="GO" id="GO:0016620">
    <property type="term" value="F:oxidoreductase activity, acting on the aldehyde or oxo group of donors, NAD or NADP as acceptor"/>
    <property type="evidence" value="ECO:0007669"/>
    <property type="project" value="InterPro"/>
</dbReference>
<dbReference type="InterPro" id="IPR016162">
    <property type="entry name" value="Ald_DH_N"/>
</dbReference>
<dbReference type="EMBL" id="FCNZ02000015">
    <property type="protein sequence ID" value="SAL65846.1"/>
    <property type="molecule type" value="Genomic_DNA"/>
</dbReference>
<reference evidence="3" key="1">
    <citation type="submission" date="2016-01" db="EMBL/GenBank/DDBJ databases">
        <authorList>
            <person name="Peeters Charlotte."/>
        </authorList>
    </citation>
    <scope>NUCLEOTIDE SEQUENCE</scope>
    <source>
        <strain evidence="3">LMG 22936</strain>
    </source>
</reference>
<protein>
    <submittedName>
        <fullName evidence="3">Succinate semialdehyde dehydrogenase</fullName>
    </submittedName>
</protein>
<evidence type="ECO:0000313" key="4">
    <source>
        <dbReference type="Proteomes" id="UP000054717"/>
    </source>
</evidence>
<dbReference type="PANTHER" id="PTHR11699">
    <property type="entry name" value="ALDEHYDE DEHYDROGENASE-RELATED"/>
    <property type="match status" value="1"/>
</dbReference>
<gene>
    <name evidence="3" type="ORF">AWB66_04049</name>
</gene>
<keyword evidence="4" id="KW-1185">Reference proteome</keyword>
<dbReference type="Gene3D" id="3.40.309.10">
    <property type="entry name" value="Aldehyde Dehydrogenase, Chain A, domain 2"/>
    <property type="match status" value="1"/>
</dbReference>